<reference evidence="2 3" key="1">
    <citation type="submission" date="2021-03" db="EMBL/GenBank/DDBJ databases">
        <title>novel species isolated from a fishpond in China.</title>
        <authorList>
            <person name="Lu H."/>
            <person name="Cai Z."/>
        </authorList>
    </citation>
    <scope>NUCLEOTIDE SEQUENCE [LARGE SCALE GENOMIC DNA]</scope>
    <source>
        <strain evidence="2 3">YJ13C</strain>
    </source>
</reference>
<evidence type="ECO:0000313" key="2">
    <source>
        <dbReference type="EMBL" id="MBN7814599.1"/>
    </source>
</evidence>
<sequence length="255" mass="30469">MIKFFRKIRQNLLVENKSGKPAWPIGKYLKYAIGEIFLVVIGILIAVQINNWNENRKLKTQELKILLDFKESLYADSIYRSRSTEVYDKARKSMDYLIAYMENDLPYRDSLKYHFANIAVDWGLSYDFSTYEALKAKDLNLISNEELRSDIISYYRYAENLATNFTKRYADNIDNASRTIFSKHFDQMWSGRIDNPQSEMIPNDYEQLKKDSEFRYFLKTLKNQNFWFIENVTNQSNDFYQQISDQIENEIKKLK</sequence>
<accession>A0ABS3CG26</accession>
<keyword evidence="3" id="KW-1185">Reference proteome</keyword>
<comment type="caution">
    <text evidence="2">The sequence shown here is derived from an EMBL/GenBank/DDBJ whole genome shotgun (WGS) entry which is preliminary data.</text>
</comment>
<proteinExistence type="predicted"/>
<keyword evidence="1" id="KW-0472">Membrane</keyword>
<protein>
    <submittedName>
        <fullName evidence="2">Uncharacterized protein</fullName>
    </submittedName>
</protein>
<dbReference type="RefSeq" id="WP_206585238.1">
    <property type="nucleotide sequence ID" value="NZ_JAFKCU010000001.1"/>
</dbReference>
<evidence type="ECO:0000313" key="3">
    <source>
        <dbReference type="Proteomes" id="UP000664480"/>
    </source>
</evidence>
<evidence type="ECO:0000256" key="1">
    <source>
        <dbReference type="SAM" id="Phobius"/>
    </source>
</evidence>
<feature type="transmembrane region" description="Helical" evidence="1">
    <location>
        <begin position="28"/>
        <end position="49"/>
    </location>
</feature>
<dbReference type="Proteomes" id="UP000664480">
    <property type="component" value="Unassembled WGS sequence"/>
</dbReference>
<keyword evidence="1" id="KW-1133">Transmembrane helix</keyword>
<dbReference type="Pfam" id="PF19578">
    <property type="entry name" value="DUF6090"/>
    <property type="match status" value="1"/>
</dbReference>
<name>A0ABS3CG26_9BACT</name>
<gene>
    <name evidence="2" type="ORF">J0A69_04125</name>
</gene>
<dbReference type="EMBL" id="JAFKCU010000001">
    <property type="protein sequence ID" value="MBN7814599.1"/>
    <property type="molecule type" value="Genomic_DNA"/>
</dbReference>
<dbReference type="InterPro" id="IPR045749">
    <property type="entry name" value="DUF6090"/>
</dbReference>
<keyword evidence="1" id="KW-0812">Transmembrane</keyword>
<organism evidence="2 3">
    <name type="scientific">Algoriphagus pacificus</name>
    <dbReference type="NCBI Taxonomy" id="2811234"/>
    <lineage>
        <taxon>Bacteria</taxon>
        <taxon>Pseudomonadati</taxon>
        <taxon>Bacteroidota</taxon>
        <taxon>Cytophagia</taxon>
        <taxon>Cytophagales</taxon>
        <taxon>Cyclobacteriaceae</taxon>
        <taxon>Algoriphagus</taxon>
    </lineage>
</organism>